<evidence type="ECO:0000313" key="1">
    <source>
        <dbReference type="EMBL" id="KAI9899986.1"/>
    </source>
</evidence>
<gene>
    <name evidence="1" type="ORF">N3K66_004248</name>
</gene>
<organism evidence="1 2">
    <name type="scientific">Trichothecium roseum</name>
    <dbReference type="NCBI Taxonomy" id="47278"/>
    <lineage>
        <taxon>Eukaryota</taxon>
        <taxon>Fungi</taxon>
        <taxon>Dikarya</taxon>
        <taxon>Ascomycota</taxon>
        <taxon>Pezizomycotina</taxon>
        <taxon>Sordariomycetes</taxon>
        <taxon>Hypocreomycetidae</taxon>
        <taxon>Hypocreales</taxon>
        <taxon>Hypocreales incertae sedis</taxon>
        <taxon>Trichothecium</taxon>
    </lineage>
</organism>
<evidence type="ECO:0000313" key="2">
    <source>
        <dbReference type="Proteomes" id="UP001163324"/>
    </source>
</evidence>
<reference evidence="1" key="1">
    <citation type="submission" date="2022-10" db="EMBL/GenBank/DDBJ databases">
        <title>Complete Genome of Trichothecium roseum strain YXFP-22015, a Plant Pathogen Isolated from Citrus.</title>
        <authorList>
            <person name="Wang Y."/>
            <person name="Zhu L."/>
        </authorList>
    </citation>
    <scope>NUCLEOTIDE SEQUENCE</scope>
    <source>
        <strain evidence="1">YXFP-22015</strain>
    </source>
</reference>
<comment type="caution">
    <text evidence="1">The sequence shown here is derived from an EMBL/GenBank/DDBJ whole genome shotgun (WGS) entry which is preliminary data.</text>
</comment>
<sequence length="155" mass="16413">MSEWDQVTKIGSKVRGPGGSDRETVIRGKSALNAAQRSGGVVGTEKKYGSTNATASGQEGQRMTKVDRSDDIIKPNTIGKVVGDAISAARQKAEPKMTQKDLATKCNTTQGIVADFERGTAAPDQKVLAAMERVLNVKLRGADIGAPKFPNKAKK</sequence>
<proteinExistence type="predicted"/>
<keyword evidence="2" id="KW-1185">Reference proteome</keyword>
<protein>
    <submittedName>
        <fullName evidence="1">Uncharacterized protein</fullName>
    </submittedName>
</protein>
<dbReference type="EMBL" id="CM047943">
    <property type="protein sequence ID" value="KAI9899986.1"/>
    <property type="molecule type" value="Genomic_DNA"/>
</dbReference>
<accession>A0ACC0V2I7</accession>
<name>A0ACC0V2I7_9HYPO</name>
<dbReference type="Proteomes" id="UP001163324">
    <property type="component" value="Chromosome 4"/>
</dbReference>